<dbReference type="InterPro" id="IPR003016">
    <property type="entry name" value="2-oxoA_DH_lipoyl-BS"/>
</dbReference>
<dbReference type="STRING" id="197479.BFW38_01275"/>
<dbReference type="InterPro" id="IPR002930">
    <property type="entry name" value="GCV_H"/>
</dbReference>
<dbReference type="PANTHER" id="PTHR11715">
    <property type="entry name" value="GLYCINE CLEAVAGE SYSTEM H PROTEIN"/>
    <property type="match status" value="1"/>
</dbReference>
<dbReference type="GO" id="GO:0005829">
    <property type="term" value="C:cytosol"/>
    <property type="evidence" value="ECO:0007669"/>
    <property type="project" value="TreeGrafter"/>
</dbReference>
<comment type="caution">
    <text evidence="6">The sequence shown here is derived from an EMBL/GenBank/DDBJ whole genome shotgun (WGS) entry which is preliminary data.</text>
</comment>
<dbReference type="CDD" id="cd06848">
    <property type="entry name" value="GCS_H"/>
    <property type="match status" value="1"/>
</dbReference>
<name>A0A1E2V6U5_9GAMM</name>
<dbReference type="PROSITE" id="PS50968">
    <property type="entry name" value="BIOTINYL_LIPOYL"/>
    <property type="match status" value="1"/>
</dbReference>
<dbReference type="RefSeq" id="WP_068996760.1">
    <property type="nucleotide sequence ID" value="NZ_MDTQ01000001.1"/>
</dbReference>
<keyword evidence="2 3" id="KW-0450">Lipoyl</keyword>
<dbReference type="Gene3D" id="2.40.50.100">
    <property type="match status" value="1"/>
</dbReference>
<evidence type="ECO:0000256" key="3">
    <source>
        <dbReference type="HAMAP-Rule" id="MF_00272"/>
    </source>
</evidence>
<organism evidence="6 7">
    <name type="scientific">Terasakiispira papahanaumokuakeensis</name>
    <dbReference type="NCBI Taxonomy" id="197479"/>
    <lineage>
        <taxon>Bacteria</taxon>
        <taxon>Pseudomonadati</taxon>
        <taxon>Pseudomonadota</taxon>
        <taxon>Gammaproteobacteria</taxon>
        <taxon>Oceanospirillales</taxon>
        <taxon>Terasakiispira</taxon>
    </lineage>
</organism>
<evidence type="ECO:0000259" key="5">
    <source>
        <dbReference type="PROSITE" id="PS50968"/>
    </source>
</evidence>
<dbReference type="InterPro" id="IPR011053">
    <property type="entry name" value="Single_hybrid_motif"/>
</dbReference>
<dbReference type="GO" id="GO:0005960">
    <property type="term" value="C:glycine cleavage complex"/>
    <property type="evidence" value="ECO:0007669"/>
    <property type="project" value="InterPro"/>
</dbReference>
<feature type="modified residue" description="N6-lipoyllysine" evidence="3 4">
    <location>
        <position position="66"/>
    </location>
</feature>
<comment type="function">
    <text evidence="3">The glycine cleavage system catalyzes the degradation of glycine. The H protein shuttles the methylamine group of glycine from the P protein to the T protein.</text>
</comment>
<dbReference type="PANTHER" id="PTHR11715:SF3">
    <property type="entry name" value="GLYCINE CLEAVAGE SYSTEM H PROTEIN-RELATED"/>
    <property type="match status" value="1"/>
</dbReference>
<protein>
    <recommendedName>
        <fullName evidence="3">Glycine cleavage system H protein</fullName>
    </recommendedName>
</protein>
<comment type="subunit">
    <text evidence="3">The glycine cleavage system is composed of four proteins: P, T, L and H.</text>
</comment>
<accession>A0A1E2V6U5</accession>
<dbReference type="AlphaFoldDB" id="A0A1E2V6U5"/>
<reference evidence="6 7" key="1">
    <citation type="submission" date="2016-08" db="EMBL/GenBank/DDBJ databases">
        <authorList>
            <person name="Seilhamer J.J."/>
        </authorList>
    </citation>
    <scope>NUCLEOTIDE SEQUENCE [LARGE SCALE GENOMIC DNA]</scope>
    <source>
        <strain evidence="6 7">PH27A</strain>
    </source>
</reference>
<dbReference type="NCBIfam" id="TIGR00527">
    <property type="entry name" value="gcvH"/>
    <property type="match status" value="1"/>
</dbReference>
<sequence>MSASLPTDRRFSETHQWARLQDDGLIQVGITDHAQEALGDVVFVELPQQGQLLEAGLSFCTIESVKTASDVHAPVSGEIVSVNESLDDEPEALNDAPWETWLVVVKAEHPEEAMSALMDTSTYQSVLDD</sequence>
<evidence type="ECO:0000313" key="7">
    <source>
        <dbReference type="Proteomes" id="UP000094291"/>
    </source>
</evidence>
<dbReference type="HAMAP" id="MF_00272">
    <property type="entry name" value="GcvH"/>
    <property type="match status" value="1"/>
</dbReference>
<dbReference type="PROSITE" id="PS00189">
    <property type="entry name" value="LIPOYL"/>
    <property type="match status" value="1"/>
</dbReference>
<comment type="similarity">
    <text evidence="1 3">Belongs to the GcvH family.</text>
</comment>
<dbReference type="InterPro" id="IPR000089">
    <property type="entry name" value="Biotin_lipoyl"/>
</dbReference>
<dbReference type="EMBL" id="MDTQ01000001">
    <property type="protein sequence ID" value="ODC02375.1"/>
    <property type="molecule type" value="Genomic_DNA"/>
</dbReference>
<evidence type="ECO:0000256" key="1">
    <source>
        <dbReference type="ARBA" id="ARBA00009249"/>
    </source>
</evidence>
<keyword evidence="7" id="KW-1185">Reference proteome</keyword>
<dbReference type="Pfam" id="PF01597">
    <property type="entry name" value="GCV_H"/>
    <property type="match status" value="1"/>
</dbReference>
<feature type="domain" description="Lipoyl-binding" evidence="5">
    <location>
        <begin position="25"/>
        <end position="106"/>
    </location>
</feature>
<dbReference type="OrthoDB" id="9796712at2"/>
<dbReference type="GO" id="GO:0019464">
    <property type="term" value="P:glycine decarboxylation via glycine cleavage system"/>
    <property type="evidence" value="ECO:0007669"/>
    <property type="project" value="UniProtKB-UniRule"/>
</dbReference>
<comment type="cofactor">
    <cofactor evidence="3">
        <name>(R)-lipoate</name>
        <dbReference type="ChEBI" id="CHEBI:83088"/>
    </cofactor>
    <text evidence="3">Binds 1 lipoyl cofactor covalently.</text>
</comment>
<dbReference type="Proteomes" id="UP000094291">
    <property type="component" value="Unassembled WGS sequence"/>
</dbReference>
<dbReference type="NCBIfam" id="NF002270">
    <property type="entry name" value="PRK01202.1"/>
    <property type="match status" value="1"/>
</dbReference>
<dbReference type="InterPro" id="IPR033753">
    <property type="entry name" value="GCV_H/Fam206"/>
</dbReference>
<gene>
    <name evidence="3" type="primary">gcvH</name>
    <name evidence="6" type="ORF">BFW38_01275</name>
</gene>
<evidence type="ECO:0000256" key="2">
    <source>
        <dbReference type="ARBA" id="ARBA00022823"/>
    </source>
</evidence>
<dbReference type="InterPro" id="IPR017453">
    <property type="entry name" value="GCV_H_sub"/>
</dbReference>
<proteinExistence type="inferred from homology"/>
<evidence type="ECO:0000256" key="4">
    <source>
        <dbReference type="PIRSR" id="PIRSR617453-50"/>
    </source>
</evidence>
<dbReference type="SUPFAM" id="SSF51230">
    <property type="entry name" value="Single hybrid motif"/>
    <property type="match status" value="1"/>
</dbReference>
<evidence type="ECO:0000313" key="6">
    <source>
        <dbReference type="EMBL" id="ODC02375.1"/>
    </source>
</evidence>
<dbReference type="GO" id="GO:0009249">
    <property type="term" value="P:protein lipoylation"/>
    <property type="evidence" value="ECO:0007669"/>
    <property type="project" value="TreeGrafter"/>
</dbReference>